<reference evidence="1 2" key="1">
    <citation type="submission" date="2020-02" db="EMBL/GenBank/DDBJ databases">
        <title>Integrative conjugative elements (ICEs) and plasmids drive adaptation of Pseudomonas nitroreducens strain HBP1 to wastewater environment.</title>
        <authorList>
            <person name="Sentchilo V."/>
            <person name="Carraro N."/>
            <person name="Bertelli C."/>
            <person name="van der Meer J.R."/>
        </authorList>
    </citation>
    <scope>NUCLEOTIDE SEQUENCE [LARGE SCALE GENOMIC DNA]</scope>
    <source>
        <strain evidence="1 2">HBP1</strain>
        <plasmid evidence="2">ppnihbp1_1</plasmid>
    </source>
</reference>
<dbReference type="AlphaFoldDB" id="A0A6G6J9W9"/>
<dbReference type="Proteomes" id="UP000501063">
    <property type="component" value="Plasmid pPniHBP1_1"/>
</dbReference>
<organism evidence="1 2">
    <name type="scientific">Pseudomonas nitroreducens</name>
    <dbReference type="NCBI Taxonomy" id="46680"/>
    <lineage>
        <taxon>Bacteria</taxon>
        <taxon>Pseudomonadati</taxon>
        <taxon>Pseudomonadota</taxon>
        <taxon>Gammaproteobacteria</taxon>
        <taxon>Pseudomonadales</taxon>
        <taxon>Pseudomonadaceae</taxon>
        <taxon>Pseudomonas</taxon>
    </lineage>
</organism>
<dbReference type="RefSeq" id="WP_017519821.1">
    <property type="nucleotide sequence ID" value="NZ_CP049142.1"/>
</dbReference>
<protein>
    <submittedName>
        <fullName evidence="1">Uncharacterized protein</fullName>
    </submittedName>
</protein>
<dbReference type="EMBL" id="CP049142">
    <property type="protein sequence ID" value="QIE91271.1"/>
    <property type="molecule type" value="Genomic_DNA"/>
</dbReference>
<dbReference type="KEGG" id="pnt:G5B91_33490"/>
<evidence type="ECO:0000313" key="1">
    <source>
        <dbReference type="EMBL" id="QIE91271.1"/>
    </source>
</evidence>
<name>A0A6G6J9W9_PSENT</name>
<accession>A0A6G6J9W9</accession>
<keyword evidence="1" id="KW-0614">Plasmid</keyword>
<geneLocation type="plasmid" evidence="2">
    <name>ppnihbp1_1</name>
</geneLocation>
<sequence>MIHMTLPIYGAEIEAFGVLGTFIGADVMDTGEVFLTLRSTSQNARLIREKAAAGGHSTLEITDQLVQVSKQHCLWRNKPGFDVTDEQGYVVHPTSQHARTAAAVHNFQRAISRLNRL</sequence>
<proteinExistence type="predicted"/>
<gene>
    <name evidence="1" type="ORF">G5B91_33490</name>
</gene>
<evidence type="ECO:0000313" key="2">
    <source>
        <dbReference type="Proteomes" id="UP000501063"/>
    </source>
</evidence>